<evidence type="ECO:0000313" key="1">
    <source>
        <dbReference type="EMBL" id="MPN36822.1"/>
    </source>
</evidence>
<name>A0A645HEM2_9ZZZZ</name>
<protein>
    <submittedName>
        <fullName evidence="1">Uncharacterized protein</fullName>
    </submittedName>
</protein>
<dbReference type="EMBL" id="VSSQ01091184">
    <property type="protein sequence ID" value="MPN36822.1"/>
    <property type="molecule type" value="Genomic_DNA"/>
</dbReference>
<gene>
    <name evidence="1" type="ORF">SDC9_184334</name>
</gene>
<dbReference type="AlphaFoldDB" id="A0A645HEM2"/>
<comment type="caution">
    <text evidence="1">The sequence shown here is derived from an EMBL/GenBank/DDBJ whole genome shotgun (WGS) entry which is preliminary data.</text>
</comment>
<reference evidence="1" key="1">
    <citation type="submission" date="2019-08" db="EMBL/GenBank/DDBJ databases">
        <authorList>
            <person name="Kucharzyk K."/>
            <person name="Murdoch R.W."/>
            <person name="Higgins S."/>
            <person name="Loffler F."/>
        </authorList>
    </citation>
    <scope>NUCLEOTIDE SEQUENCE</scope>
</reference>
<organism evidence="1">
    <name type="scientific">bioreactor metagenome</name>
    <dbReference type="NCBI Taxonomy" id="1076179"/>
    <lineage>
        <taxon>unclassified sequences</taxon>
        <taxon>metagenomes</taxon>
        <taxon>ecological metagenomes</taxon>
    </lineage>
</organism>
<sequence length="72" mass="7917">MGFEGAVPNVFVERVVPRKRLQGGVPFRVVILIDRYGPSEADSRRECDARPGEHLFGVRFSDDDAPGSVGET</sequence>
<proteinExistence type="predicted"/>
<accession>A0A645HEM2</accession>